<keyword evidence="3" id="KW-1185">Reference proteome</keyword>
<dbReference type="Pfam" id="PF20434">
    <property type="entry name" value="BD-FAE"/>
    <property type="match status" value="1"/>
</dbReference>
<dbReference type="GeneID" id="94545857"/>
<evidence type="ECO:0000256" key="1">
    <source>
        <dbReference type="ARBA" id="ARBA00022801"/>
    </source>
</evidence>
<evidence type="ECO:0000313" key="3">
    <source>
        <dbReference type="Proteomes" id="UP000254912"/>
    </source>
</evidence>
<reference evidence="2 3" key="1">
    <citation type="submission" date="2018-07" db="EMBL/GenBank/DDBJ databases">
        <title>Genomic Encyclopedia of Type Strains, Phase III (KMG-III): the genomes of soil and plant-associated and newly described type strains.</title>
        <authorList>
            <person name="Whitman W."/>
        </authorList>
    </citation>
    <scope>NUCLEOTIDE SEQUENCE [LARGE SCALE GENOMIC DNA]</scope>
    <source>
        <strain evidence="2 3">CECT 7031</strain>
    </source>
</reference>
<evidence type="ECO:0000313" key="2">
    <source>
        <dbReference type="EMBL" id="RDL11863.1"/>
    </source>
</evidence>
<dbReference type="InterPro" id="IPR029058">
    <property type="entry name" value="AB_hydrolase_fold"/>
</dbReference>
<dbReference type="Proteomes" id="UP000254912">
    <property type="component" value="Unassembled WGS sequence"/>
</dbReference>
<comment type="caution">
    <text evidence="2">The sequence shown here is derived from an EMBL/GenBank/DDBJ whole genome shotgun (WGS) entry which is preliminary data.</text>
</comment>
<keyword evidence="1" id="KW-0378">Hydrolase</keyword>
<dbReference type="InterPro" id="IPR049492">
    <property type="entry name" value="BD-FAE-like_dom"/>
</dbReference>
<dbReference type="RefSeq" id="WP_070229932.1">
    <property type="nucleotide sequence ID" value="NZ_BJYO01000002.1"/>
</dbReference>
<dbReference type="InterPro" id="IPR050300">
    <property type="entry name" value="GDXG_lipolytic_enzyme"/>
</dbReference>
<dbReference type="SUPFAM" id="SSF53474">
    <property type="entry name" value="alpha/beta-Hydrolases"/>
    <property type="match status" value="1"/>
</dbReference>
<sequence length="301" mass="33631">MAIDKQALAAGRQFQHTVNDATINAHVNDYGVDMQSDIPYIDDGSADHLLDIYSPADADKTQMLPVVILIHGGGYSSGFKELDRRLGQLIATHGFRVVNINYSLMPEVGFGQELREIMTVANWISDHRVQYGFADQNISIMGDSSAGHLTLLAAATQNNQELQNYFEVTPYAKDFKAYVAICPATFESITSSDNVIIAGVRQVLSDWLSQEDFVKHALYTNYMADNFPEVMIVTTPSDSILAEQAIAMHDFMTANQIKHVYKSYEGVENKIDHVFNVLFPEYEESQRANADIVAYLKEKNT</sequence>
<dbReference type="EMBL" id="QRAS01000001">
    <property type="protein sequence ID" value="RDL11863.1"/>
    <property type="molecule type" value="Genomic_DNA"/>
</dbReference>
<dbReference type="GO" id="GO:0016787">
    <property type="term" value="F:hydrolase activity"/>
    <property type="evidence" value="ECO:0007669"/>
    <property type="project" value="UniProtKB-KW"/>
</dbReference>
<organism evidence="2 3">
    <name type="scientific">Weissella soli</name>
    <dbReference type="NCBI Taxonomy" id="155866"/>
    <lineage>
        <taxon>Bacteria</taxon>
        <taxon>Bacillati</taxon>
        <taxon>Bacillota</taxon>
        <taxon>Bacilli</taxon>
        <taxon>Lactobacillales</taxon>
        <taxon>Lactobacillaceae</taxon>
        <taxon>Weissella</taxon>
    </lineage>
</organism>
<dbReference type="PANTHER" id="PTHR48081">
    <property type="entry name" value="AB HYDROLASE SUPERFAMILY PROTEIN C4A8.06C"/>
    <property type="match status" value="1"/>
</dbReference>
<dbReference type="KEGG" id="wso:WSWS_00652"/>
<proteinExistence type="predicted"/>
<protein>
    <submittedName>
        <fullName evidence="2">Acetyl esterase/lipase</fullName>
    </submittedName>
</protein>
<gene>
    <name evidence="2" type="ORF">DFP99_0282</name>
</gene>
<dbReference type="Gene3D" id="3.40.50.1820">
    <property type="entry name" value="alpha/beta hydrolase"/>
    <property type="match status" value="1"/>
</dbReference>
<accession>A0A288Q637</accession>
<dbReference type="AlphaFoldDB" id="A0A288Q637"/>
<name>A0A288Q637_9LACO</name>